<evidence type="ECO:0000256" key="1">
    <source>
        <dbReference type="SAM" id="MobiDB-lite"/>
    </source>
</evidence>
<evidence type="ECO:0000313" key="2">
    <source>
        <dbReference type="EMBL" id="QNE74005.1"/>
    </source>
</evidence>
<feature type="region of interest" description="Disordered" evidence="1">
    <location>
        <begin position="258"/>
        <end position="292"/>
    </location>
</feature>
<name>A0A7G7BF90_9ACTN</name>
<proteinExistence type="predicted"/>
<accession>A0A7G7BF90</accession>
<dbReference type="EMBL" id="CP045702">
    <property type="protein sequence ID" value="QNE74005.1"/>
    <property type="molecule type" value="Genomic_DNA"/>
</dbReference>
<keyword evidence="3" id="KW-1185">Reference proteome</keyword>
<dbReference type="KEGG" id="sfiy:F0344_04770"/>
<reference evidence="3" key="1">
    <citation type="submission" date="2019-10" db="EMBL/GenBank/DDBJ databases">
        <title>Antimicrobial potential of Antarctic Bacteria.</title>
        <authorList>
            <person name="Benaud N."/>
            <person name="Edwards R.J."/>
            <person name="Ferrari B.C."/>
        </authorList>
    </citation>
    <scope>NUCLEOTIDE SEQUENCE [LARGE SCALE GENOMIC DNA]</scope>
    <source>
        <strain evidence="3">NBSH44</strain>
    </source>
</reference>
<evidence type="ECO:0000313" key="3">
    <source>
        <dbReference type="Proteomes" id="UP000515307"/>
    </source>
</evidence>
<dbReference type="RefSeq" id="WP_185297570.1">
    <property type="nucleotide sequence ID" value="NZ_CP045702.1"/>
</dbReference>
<feature type="compositionally biased region" description="Polar residues" evidence="1">
    <location>
        <begin position="258"/>
        <end position="268"/>
    </location>
</feature>
<dbReference type="AlphaFoldDB" id="A0A7G7BF90"/>
<organism evidence="2 3">
    <name type="scientific">Streptomyces finlayi</name>
    <dbReference type="NCBI Taxonomy" id="67296"/>
    <lineage>
        <taxon>Bacteria</taxon>
        <taxon>Bacillati</taxon>
        <taxon>Actinomycetota</taxon>
        <taxon>Actinomycetes</taxon>
        <taxon>Kitasatosporales</taxon>
        <taxon>Streptomycetaceae</taxon>
        <taxon>Streptomyces</taxon>
    </lineage>
</organism>
<dbReference type="Proteomes" id="UP000515307">
    <property type="component" value="Chromosome"/>
</dbReference>
<gene>
    <name evidence="2" type="ORF">F0344_04770</name>
</gene>
<sequence>MAIPNEIPTVRVTGTYLGWDGRALKGTVTFTGPGLVTFPESDLFIAGPVVATLDELGRIVDSNGNVGIRLPATDSPDMNPSAWTYTVKENLTGVTGARTYSMVLPKDTTNNVVDLADIAPADPSTPSYVAVPGPSAYEVAVAQGYAGTEAEWVASLEGPQGVQGIQGVRGSQVFTGSAAPTSALGADGDVYTQYTATTFLGVTSTTVAMWARSGGTWARVGGDVRGAAWYVNTTTTSSTDTKPGDMLLRTDTGDVWQRSTSGWGSTVGNLKGPKGDKGDAGPTGPAGADGTGAGTVTAVNGVNPDANGLVTLAPGDVGALPASGYVSGGNLILNSPTGGYRGFSFRTADANRWVFQVDNVTEAGADLGSNFELANWGDDGTWKSAALYGERATGNLGIGTKGLVPGAKLSVQGGTALKDVGAPPATPTGAVIAYSEAGALKVVTPSARFTVVEPVPLATKGAVNGVASLGADGKVPAAQLPAAGSSTPKNMWTPQALGFEAWSCDPYTVANPAAKYLTPGRLYFVGLNITESTAVNRVVLYARGYGGVSTNRYRAGIYRENGTKVVETGGIALTMAGQEAGSMPAMKTNHIGAVPVTITQTTLTPGRYWVAFSLVTGGTADFAFFHVQNESPIATANFWMPGTPFARAWFTEGQTNAALPTTVSQTAAGARADHDIPIVALANV</sequence>
<keyword evidence="2" id="KW-0176">Collagen</keyword>
<protein>
    <submittedName>
        <fullName evidence="2">Collagen-like protein</fullName>
    </submittedName>
</protein>